<evidence type="ECO:0000256" key="2">
    <source>
        <dbReference type="ARBA" id="ARBA00022475"/>
    </source>
</evidence>
<evidence type="ECO:0000313" key="12">
    <source>
        <dbReference type="Proteomes" id="UP000624041"/>
    </source>
</evidence>
<dbReference type="GO" id="GO:0007165">
    <property type="term" value="P:signal transduction"/>
    <property type="evidence" value="ECO:0007669"/>
    <property type="project" value="UniProtKB-KW"/>
</dbReference>
<evidence type="ECO:0000259" key="10">
    <source>
        <dbReference type="PROSITE" id="PS50885"/>
    </source>
</evidence>
<feature type="coiled-coil region" evidence="7">
    <location>
        <begin position="460"/>
        <end position="532"/>
    </location>
</feature>
<dbReference type="PANTHER" id="PTHR32089">
    <property type="entry name" value="METHYL-ACCEPTING CHEMOTAXIS PROTEIN MCPB"/>
    <property type="match status" value="1"/>
</dbReference>
<dbReference type="PANTHER" id="PTHR32089:SF112">
    <property type="entry name" value="LYSOZYME-LIKE PROTEIN-RELATED"/>
    <property type="match status" value="1"/>
</dbReference>
<keyword evidence="3 8" id="KW-0472">Membrane</keyword>
<feature type="transmembrane region" description="Helical" evidence="8">
    <location>
        <begin position="151"/>
        <end position="175"/>
    </location>
</feature>
<evidence type="ECO:0000259" key="9">
    <source>
        <dbReference type="PROSITE" id="PS50111"/>
    </source>
</evidence>
<accession>A0A917XYN2</accession>
<keyword evidence="4 6" id="KW-0807">Transducer</keyword>
<dbReference type="Pfam" id="PF00672">
    <property type="entry name" value="HAMP"/>
    <property type="match status" value="1"/>
</dbReference>
<sequence length="535" mass="58334">MGFISTTQSNNVLRNIADEDLPMLIADEGLTTNFANRVGSVRGYLLTGDNEFKEKFDLLTDEAREFEDDILEKNYSEEMEQLINDTVEWREIVINDVFAMYDEGNVEEALQLFEENVVPIGEGLLDSYQQLAEGREAMILNGADNAITEGVWTLVISLVISVLAIILSIGIAILFARMISSPIKIVMERMDKIAAGDLSQEPLEVKAEDETGQLTVSTNMMNKNMRDLLQRINTVSETVTSQSEELTQSSNEVTESSEQVAATMEEIAAGSESQANNASDLSNNMGIFTTKLQKTAEEGEEIQQTASEVLHLTNEGSGLMEASMEQMSEIDRVVHEAVSKVEGLDTHAQQISELVVVIHNIAEQTNLLALNAAIEAARAGEHGQGFAVVADEVRKLAEQSSQSVTNITDIAERIQSESSMVVASLKAGYADVIRGTEQITKTGETFRRITTSVTGVAGSIKEVSLNLREITESNEQMNRAIQEIAAISEESAAGVEENSASIQQTSSAMVEVAASSDELAKLAEELNMLVNEFKL</sequence>
<comment type="caution">
    <text evidence="11">The sequence shown here is derived from an EMBL/GenBank/DDBJ whole genome shotgun (WGS) entry which is preliminary data.</text>
</comment>
<evidence type="ECO:0000256" key="8">
    <source>
        <dbReference type="SAM" id="Phobius"/>
    </source>
</evidence>
<keyword evidence="7" id="KW-0175">Coiled coil</keyword>
<comment type="subcellular location">
    <subcellularLocation>
        <location evidence="1">Cell membrane</location>
    </subcellularLocation>
</comment>
<feature type="domain" description="Methyl-accepting transducer" evidence="9">
    <location>
        <begin position="249"/>
        <end position="499"/>
    </location>
</feature>
<keyword evidence="8" id="KW-0812">Transmembrane</keyword>
<organism evidence="11 12">
    <name type="scientific">Oceanobacillus indicireducens</name>
    <dbReference type="NCBI Taxonomy" id="1004261"/>
    <lineage>
        <taxon>Bacteria</taxon>
        <taxon>Bacillati</taxon>
        <taxon>Bacillota</taxon>
        <taxon>Bacilli</taxon>
        <taxon>Bacillales</taxon>
        <taxon>Bacillaceae</taxon>
        <taxon>Oceanobacillus</taxon>
    </lineage>
</organism>
<dbReference type="SMART" id="SM00283">
    <property type="entry name" value="MA"/>
    <property type="match status" value="1"/>
</dbReference>
<evidence type="ECO:0000256" key="3">
    <source>
        <dbReference type="ARBA" id="ARBA00023136"/>
    </source>
</evidence>
<keyword evidence="8" id="KW-1133">Transmembrane helix</keyword>
<reference evidence="11" key="1">
    <citation type="journal article" date="2014" name="Int. J. Syst. Evol. Microbiol.">
        <title>Complete genome sequence of Corynebacterium casei LMG S-19264T (=DSM 44701T), isolated from a smear-ripened cheese.</title>
        <authorList>
            <consortium name="US DOE Joint Genome Institute (JGI-PGF)"/>
            <person name="Walter F."/>
            <person name="Albersmeier A."/>
            <person name="Kalinowski J."/>
            <person name="Ruckert C."/>
        </authorList>
    </citation>
    <scope>NUCLEOTIDE SEQUENCE</scope>
    <source>
        <strain evidence="11">JCM 17251</strain>
    </source>
</reference>
<evidence type="ECO:0000256" key="4">
    <source>
        <dbReference type="ARBA" id="ARBA00023224"/>
    </source>
</evidence>
<comment type="similarity">
    <text evidence="5">Belongs to the methyl-accepting chemotaxis (MCP) protein family.</text>
</comment>
<dbReference type="GO" id="GO:0005886">
    <property type="term" value="C:plasma membrane"/>
    <property type="evidence" value="ECO:0007669"/>
    <property type="project" value="UniProtKB-SubCell"/>
</dbReference>
<evidence type="ECO:0000256" key="6">
    <source>
        <dbReference type="PROSITE-ProRule" id="PRU00284"/>
    </source>
</evidence>
<evidence type="ECO:0000313" key="11">
    <source>
        <dbReference type="EMBL" id="GGN57260.1"/>
    </source>
</evidence>
<dbReference type="CDD" id="cd11386">
    <property type="entry name" value="MCP_signal"/>
    <property type="match status" value="1"/>
</dbReference>
<reference evidence="11" key="2">
    <citation type="submission" date="2020-09" db="EMBL/GenBank/DDBJ databases">
        <authorList>
            <person name="Sun Q."/>
            <person name="Ohkuma M."/>
        </authorList>
    </citation>
    <scope>NUCLEOTIDE SEQUENCE</scope>
    <source>
        <strain evidence="11">JCM 17251</strain>
    </source>
</reference>
<dbReference type="InterPro" id="IPR003660">
    <property type="entry name" value="HAMP_dom"/>
</dbReference>
<feature type="domain" description="HAMP" evidence="10">
    <location>
        <begin position="177"/>
        <end position="230"/>
    </location>
</feature>
<dbReference type="SUPFAM" id="SSF58104">
    <property type="entry name" value="Methyl-accepting chemotaxis protein (MCP) signaling domain"/>
    <property type="match status" value="1"/>
</dbReference>
<keyword evidence="2" id="KW-1003">Cell membrane</keyword>
<name>A0A917XYN2_9BACI</name>
<dbReference type="EMBL" id="BMOS01000010">
    <property type="protein sequence ID" value="GGN57260.1"/>
    <property type="molecule type" value="Genomic_DNA"/>
</dbReference>
<evidence type="ECO:0000256" key="1">
    <source>
        <dbReference type="ARBA" id="ARBA00004236"/>
    </source>
</evidence>
<proteinExistence type="inferred from homology"/>
<gene>
    <name evidence="11" type="primary">yvaQ</name>
    <name evidence="11" type="ORF">GCM10007971_18070</name>
</gene>
<dbReference type="PROSITE" id="PS50885">
    <property type="entry name" value="HAMP"/>
    <property type="match status" value="1"/>
</dbReference>
<evidence type="ECO:0000256" key="7">
    <source>
        <dbReference type="SAM" id="Coils"/>
    </source>
</evidence>
<protein>
    <submittedName>
        <fullName evidence="11">Sensory transducer protein YvaQ</fullName>
    </submittedName>
</protein>
<dbReference type="Gene3D" id="1.10.287.950">
    <property type="entry name" value="Methyl-accepting chemotaxis protein"/>
    <property type="match status" value="1"/>
</dbReference>
<dbReference type="Proteomes" id="UP000624041">
    <property type="component" value="Unassembled WGS sequence"/>
</dbReference>
<evidence type="ECO:0000256" key="5">
    <source>
        <dbReference type="ARBA" id="ARBA00029447"/>
    </source>
</evidence>
<dbReference type="CDD" id="cd06225">
    <property type="entry name" value="HAMP"/>
    <property type="match status" value="1"/>
</dbReference>
<dbReference type="InterPro" id="IPR004089">
    <property type="entry name" value="MCPsignal_dom"/>
</dbReference>
<keyword evidence="12" id="KW-1185">Reference proteome</keyword>
<dbReference type="AlphaFoldDB" id="A0A917XYN2"/>
<dbReference type="SMART" id="SM00304">
    <property type="entry name" value="HAMP"/>
    <property type="match status" value="1"/>
</dbReference>
<dbReference type="Pfam" id="PF00015">
    <property type="entry name" value="MCPsignal"/>
    <property type="match status" value="1"/>
</dbReference>
<dbReference type="PROSITE" id="PS50111">
    <property type="entry name" value="CHEMOTAXIS_TRANSDUC_2"/>
    <property type="match status" value="1"/>
</dbReference>